<dbReference type="RefSeq" id="WP_186742457.1">
    <property type="nucleotide sequence ID" value="NZ_VFIA01000095.1"/>
</dbReference>
<sequence length="99" mass="11300">MRYLLLLTSLTKSWLHSLMNEAMTSLETEWINEVHKSRLVILPGEDSYLPGIDMPVWKLIQQMANGVTRAELTQAHPDLTEADIRACSLFVYLQITGKL</sequence>
<dbReference type="InterPro" id="IPR007367">
    <property type="entry name" value="DUF433"/>
</dbReference>
<protein>
    <recommendedName>
        <fullName evidence="3">DUF433 domain-containing protein</fullName>
    </recommendedName>
</protein>
<name>A0ABR6WFC3_9BACT</name>
<accession>A0ABR6WFC3</accession>
<dbReference type="InterPro" id="IPR009057">
    <property type="entry name" value="Homeodomain-like_sf"/>
</dbReference>
<dbReference type="Pfam" id="PF04255">
    <property type="entry name" value="DUF433"/>
    <property type="match status" value="1"/>
</dbReference>
<dbReference type="Proteomes" id="UP000700732">
    <property type="component" value="Unassembled WGS sequence"/>
</dbReference>
<dbReference type="SUPFAM" id="SSF46689">
    <property type="entry name" value="Homeodomain-like"/>
    <property type="match status" value="1"/>
</dbReference>
<keyword evidence="2" id="KW-1185">Reference proteome</keyword>
<evidence type="ECO:0000313" key="1">
    <source>
        <dbReference type="EMBL" id="MBC3795231.1"/>
    </source>
</evidence>
<comment type="caution">
    <text evidence="1">The sequence shown here is derived from an EMBL/GenBank/DDBJ whole genome shotgun (WGS) entry which is preliminary data.</text>
</comment>
<evidence type="ECO:0000313" key="2">
    <source>
        <dbReference type="Proteomes" id="UP000700732"/>
    </source>
</evidence>
<dbReference type="EMBL" id="VFIA01000095">
    <property type="protein sequence ID" value="MBC3795231.1"/>
    <property type="molecule type" value="Genomic_DNA"/>
</dbReference>
<organism evidence="1 2">
    <name type="scientific">Spirosoma utsteinense</name>
    <dbReference type="NCBI Taxonomy" id="2585773"/>
    <lineage>
        <taxon>Bacteria</taxon>
        <taxon>Pseudomonadati</taxon>
        <taxon>Bacteroidota</taxon>
        <taxon>Cytophagia</taxon>
        <taxon>Cytophagales</taxon>
        <taxon>Cytophagaceae</taxon>
        <taxon>Spirosoma</taxon>
    </lineage>
</organism>
<dbReference type="Gene3D" id="1.10.10.10">
    <property type="entry name" value="Winged helix-like DNA-binding domain superfamily/Winged helix DNA-binding domain"/>
    <property type="match status" value="1"/>
</dbReference>
<dbReference type="InterPro" id="IPR036388">
    <property type="entry name" value="WH-like_DNA-bd_sf"/>
</dbReference>
<gene>
    <name evidence="1" type="ORF">FH603_5766</name>
</gene>
<reference evidence="1 2" key="1">
    <citation type="submission" date="2019-06" db="EMBL/GenBank/DDBJ databases">
        <title>Spirosoma utsteinense sp. nov. isolated from Antarctic ice-free soils.</title>
        <authorList>
            <person name="Tahon G."/>
        </authorList>
    </citation>
    <scope>NUCLEOTIDE SEQUENCE [LARGE SCALE GENOMIC DNA]</scope>
    <source>
        <strain evidence="1 2">LMG 31447</strain>
    </source>
</reference>
<evidence type="ECO:0008006" key="3">
    <source>
        <dbReference type="Google" id="ProtNLM"/>
    </source>
</evidence>
<proteinExistence type="predicted"/>